<evidence type="ECO:0000256" key="3">
    <source>
        <dbReference type="ARBA" id="ARBA00023163"/>
    </source>
</evidence>
<keyword evidence="6" id="KW-1185">Reference proteome</keyword>
<evidence type="ECO:0000313" key="5">
    <source>
        <dbReference type="EMBL" id="MDO1537741.1"/>
    </source>
</evidence>
<dbReference type="SUPFAM" id="SSF46689">
    <property type="entry name" value="Homeodomain-like"/>
    <property type="match status" value="1"/>
</dbReference>
<evidence type="ECO:0000259" key="4">
    <source>
        <dbReference type="PROSITE" id="PS01124"/>
    </source>
</evidence>
<sequence length="341" mass="37616">MSNLIRSASLTNYPEVARAAGLDPVALLAEVGLSPACLHDPDLRIPSDAVRALFEASAIASGLDNFGLRMAETRQLSNLGAVALMAREEPTVRRFVRAMTRYSHVLNESLFLKLEESNGIAVLREEFLVRHHGSSRQATELLVGVTFRSLKFFLGPTWNPLRVCFVHAPPRDPSVHHRIFGYAVEFGQDFNGLVCTTRDMDAPNPMADPVMARYARLTLEAAADSGPVSTVDSVRHILLVLLPSGQGSIEQVAQHLGVHKRTVHRLLLREGTTFSDVVNTIRRELAAQYVDDGTRPLSQVAELLGFSALSAFSRWYKQQFGEVAGQRRRVARGTERLARGP</sequence>
<keyword evidence="2" id="KW-0238">DNA-binding</keyword>
<dbReference type="Pfam" id="PF12625">
    <property type="entry name" value="Arabinose_bd"/>
    <property type="match status" value="1"/>
</dbReference>
<dbReference type="RefSeq" id="WP_301816179.1">
    <property type="nucleotide sequence ID" value="NZ_JAUJZH010000047.1"/>
</dbReference>
<dbReference type="Gene3D" id="1.10.10.60">
    <property type="entry name" value="Homeodomain-like"/>
    <property type="match status" value="1"/>
</dbReference>
<dbReference type="InterPro" id="IPR032687">
    <property type="entry name" value="AraC-type_N"/>
</dbReference>
<dbReference type="SMART" id="SM00342">
    <property type="entry name" value="HTH_ARAC"/>
    <property type="match status" value="1"/>
</dbReference>
<dbReference type="EMBL" id="JAUKVY010000047">
    <property type="protein sequence ID" value="MDO1537741.1"/>
    <property type="molecule type" value="Genomic_DNA"/>
</dbReference>
<keyword evidence="1" id="KW-0805">Transcription regulation</keyword>
<dbReference type="Pfam" id="PF12833">
    <property type="entry name" value="HTH_18"/>
    <property type="match status" value="1"/>
</dbReference>
<evidence type="ECO:0000256" key="2">
    <source>
        <dbReference type="ARBA" id="ARBA00023125"/>
    </source>
</evidence>
<dbReference type="PANTHER" id="PTHR47894:SF4">
    <property type="entry name" value="HTH-TYPE TRANSCRIPTIONAL REGULATOR GADX"/>
    <property type="match status" value="1"/>
</dbReference>
<dbReference type="PROSITE" id="PS01124">
    <property type="entry name" value="HTH_ARAC_FAMILY_2"/>
    <property type="match status" value="1"/>
</dbReference>
<reference evidence="5" key="1">
    <citation type="submission" date="2023-06" db="EMBL/GenBank/DDBJ databases">
        <authorList>
            <person name="Jiang Y."/>
            <person name="Liu Q."/>
        </authorList>
    </citation>
    <scope>NUCLEOTIDE SEQUENCE</scope>
    <source>
        <strain evidence="5">CGMCC 1.12090</strain>
    </source>
</reference>
<comment type="caution">
    <text evidence="5">The sequence shown here is derived from an EMBL/GenBank/DDBJ whole genome shotgun (WGS) entry which is preliminary data.</text>
</comment>
<name>A0ABT8SJL1_9BURK</name>
<proteinExistence type="predicted"/>
<evidence type="ECO:0000256" key="1">
    <source>
        <dbReference type="ARBA" id="ARBA00023015"/>
    </source>
</evidence>
<dbReference type="InterPro" id="IPR009057">
    <property type="entry name" value="Homeodomain-like_sf"/>
</dbReference>
<dbReference type="InterPro" id="IPR018060">
    <property type="entry name" value="HTH_AraC"/>
</dbReference>
<gene>
    <name evidence="5" type="ORF">Q2T77_36455</name>
</gene>
<keyword evidence="3" id="KW-0804">Transcription</keyword>
<evidence type="ECO:0000313" key="6">
    <source>
        <dbReference type="Proteomes" id="UP001169027"/>
    </source>
</evidence>
<dbReference type="Proteomes" id="UP001169027">
    <property type="component" value="Unassembled WGS sequence"/>
</dbReference>
<feature type="domain" description="HTH araC/xylS-type" evidence="4">
    <location>
        <begin position="232"/>
        <end position="330"/>
    </location>
</feature>
<accession>A0ABT8SJL1</accession>
<protein>
    <submittedName>
        <fullName evidence="5">AraC family transcriptional regulator</fullName>
    </submittedName>
</protein>
<dbReference type="PANTHER" id="PTHR47894">
    <property type="entry name" value="HTH-TYPE TRANSCRIPTIONAL REGULATOR GADX"/>
    <property type="match status" value="1"/>
</dbReference>
<organism evidence="5 6">
    <name type="scientific">Variovorax ginsengisoli</name>
    <dbReference type="NCBI Taxonomy" id="363844"/>
    <lineage>
        <taxon>Bacteria</taxon>
        <taxon>Pseudomonadati</taxon>
        <taxon>Pseudomonadota</taxon>
        <taxon>Betaproteobacteria</taxon>
        <taxon>Burkholderiales</taxon>
        <taxon>Comamonadaceae</taxon>
        <taxon>Variovorax</taxon>
    </lineage>
</organism>